<feature type="repeat" description="ANK" evidence="1">
    <location>
        <begin position="122"/>
        <end position="143"/>
    </location>
</feature>
<dbReference type="InterPro" id="IPR025314">
    <property type="entry name" value="DUF4219"/>
</dbReference>
<accession>A0A6A1WNI2</accession>
<dbReference type="OrthoDB" id="1164561at2759"/>
<dbReference type="Gene3D" id="1.25.40.20">
    <property type="entry name" value="Ankyrin repeat-containing domain"/>
    <property type="match status" value="1"/>
</dbReference>
<evidence type="ECO:0000259" key="2">
    <source>
        <dbReference type="Pfam" id="PF13961"/>
    </source>
</evidence>
<dbReference type="Pfam" id="PF12796">
    <property type="entry name" value="Ank_2"/>
    <property type="match status" value="1"/>
</dbReference>
<proteinExistence type="predicted"/>
<dbReference type="EMBL" id="RXIC02000019">
    <property type="protein sequence ID" value="KAB1226734.1"/>
    <property type="molecule type" value="Genomic_DNA"/>
</dbReference>
<evidence type="ECO:0000256" key="1">
    <source>
        <dbReference type="PROSITE-ProRule" id="PRU00023"/>
    </source>
</evidence>
<keyword evidence="1" id="KW-0040">ANK repeat</keyword>
<dbReference type="SUPFAM" id="SSF48403">
    <property type="entry name" value="Ankyrin repeat"/>
    <property type="match status" value="1"/>
</dbReference>
<keyword evidence="4" id="KW-1185">Reference proteome</keyword>
<evidence type="ECO:0000313" key="4">
    <source>
        <dbReference type="Proteomes" id="UP000516437"/>
    </source>
</evidence>
<protein>
    <recommendedName>
        <fullName evidence="2">DUF4219 domain-containing protein</fullName>
    </recommendedName>
</protein>
<dbReference type="Pfam" id="PF13961">
    <property type="entry name" value="DUF4219"/>
    <property type="match status" value="1"/>
</dbReference>
<dbReference type="AlphaFoldDB" id="A0A6A1WNI2"/>
<dbReference type="InterPro" id="IPR036770">
    <property type="entry name" value="Ankyrin_rpt-contain_sf"/>
</dbReference>
<dbReference type="Proteomes" id="UP000516437">
    <property type="component" value="Chromosome 1"/>
</dbReference>
<dbReference type="PROSITE" id="PS50297">
    <property type="entry name" value="ANK_REP_REGION"/>
    <property type="match status" value="1"/>
</dbReference>
<gene>
    <name evidence="3" type="ORF">CJ030_MR1G007877</name>
</gene>
<reference evidence="3 4" key="1">
    <citation type="journal article" date="2019" name="Plant Biotechnol. J.">
        <title>The red bayberry genome and genetic basis of sex determination.</title>
        <authorList>
            <person name="Jia H.M."/>
            <person name="Jia H.J."/>
            <person name="Cai Q.L."/>
            <person name="Wang Y."/>
            <person name="Zhao H.B."/>
            <person name="Yang W.F."/>
            <person name="Wang G.Y."/>
            <person name="Li Y.H."/>
            <person name="Zhan D.L."/>
            <person name="Shen Y.T."/>
            <person name="Niu Q.F."/>
            <person name="Chang L."/>
            <person name="Qiu J."/>
            <person name="Zhao L."/>
            <person name="Xie H.B."/>
            <person name="Fu W.Y."/>
            <person name="Jin J."/>
            <person name="Li X.W."/>
            <person name="Jiao Y."/>
            <person name="Zhou C.C."/>
            <person name="Tu T."/>
            <person name="Chai C.Y."/>
            <person name="Gao J.L."/>
            <person name="Fan L.J."/>
            <person name="van de Weg E."/>
            <person name="Wang J.Y."/>
            <person name="Gao Z.S."/>
        </authorList>
    </citation>
    <scope>NUCLEOTIDE SEQUENCE [LARGE SCALE GENOMIC DNA]</scope>
    <source>
        <tissue evidence="3">Leaves</tissue>
    </source>
</reference>
<name>A0A6A1WNI2_9ROSI</name>
<dbReference type="PROSITE" id="PS50088">
    <property type="entry name" value="ANK_REPEAT"/>
    <property type="match status" value="1"/>
</dbReference>
<feature type="domain" description="DUF4219" evidence="2">
    <location>
        <begin position="15"/>
        <end position="41"/>
    </location>
</feature>
<comment type="caution">
    <text evidence="3">The sequence shown here is derived from an EMBL/GenBank/DDBJ whole genome shotgun (WGS) entry which is preliminary data.</text>
</comment>
<organism evidence="3 4">
    <name type="scientific">Morella rubra</name>
    <name type="common">Chinese bayberry</name>
    <dbReference type="NCBI Taxonomy" id="262757"/>
    <lineage>
        <taxon>Eukaryota</taxon>
        <taxon>Viridiplantae</taxon>
        <taxon>Streptophyta</taxon>
        <taxon>Embryophyta</taxon>
        <taxon>Tracheophyta</taxon>
        <taxon>Spermatophyta</taxon>
        <taxon>Magnoliopsida</taxon>
        <taxon>eudicotyledons</taxon>
        <taxon>Gunneridae</taxon>
        <taxon>Pentapetalae</taxon>
        <taxon>rosids</taxon>
        <taxon>fabids</taxon>
        <taxon>Fagales</taxon>
        <taxon>Myricaceae</taxon>
        <taxon>Morella</taxon>
    </lineage>
</organism>
<evidence type="ECO:0000313" key="3">
    <source>
        <dbReference type="EMBL" id="KAB1226734.1"/>
    </source>
</evidence>
<sequence>MEAKATLCKTALEVLDKDNYISWSVQVKTYLMAQDLWDVIEVATESSKEKDDEANRKARSKKNFMALHVIQNSCGPESFYKIRKISGSRGFIRSINEGNWDALHRYLIRDNMTALNAKINDLDETPLHMAVTKGHVHIVEKLVALMSKEDLEIKDSSGMTAMARASALVGADTRMLMHEKNENVTIPDLKGLFHFK</sequence>
<dbReference type="InterPro" id="IPR002110">
    <property type="entry name" value="Ankyrin_rpt"/>
</dbReference>